<feature type="compositionally biased region" description="Low complexity" evidence="1">
    <location>
        <begin position="80"/>
        <end position="90"/>
    </location>
</feature>
<gene>
    <name evidence="3" type="ORF">FALBO_2090</name>
</gene>
<dbReference type="Proteomes" id="UP000554235">
    <property type="component" value="Unassembled WGS sequence"/>
</dbReference>
<feature type="region of interest" description="Disordered" evidence="1">
    <location>
        <begin position="23"/>
        <end position="106"/>
    </location>
</feature>
<proteinExistence type="predicted"/>
<evidence type="ECO:0000313" key="4">
    <source>
        <dbReference type="Proteomes" id="UP000554235"/>
    </source>
</evidence>
<reference evidence="3 4" key="1">
    <citation type="submission" date="2020-01" db="EMBL/GenBank/DDBJ databases">
        <title>Identification and distribution of gene clusters putatively required for synthesis of sphingolipid metabolism inhibitors in phylogenetically diverse species of the filamentous fungus Fusarium.</title>
        <authorList>
            <person name="Kim H.-S."/>
            <person name="Busman M."/>
            <person name="Brown D.W."/>
            <person name="Divon H."/>
            <person name="Uhlig S."/>
            <person name="Proctor R.H."/>
        </authorList>
    </citation>
    <scope>NUCLEOTIDE SEQUENCE [LARGE SCALE GENOMIC DNA]</scope>
    <source>
        <strain evidence="3 4">NRRL 20459</strain>
    </source>
</reference>
<dbReference type="AlphaFoldDB" id="A0A8H4LKR3"/>
<accession>A0A8H4LKR3</accession>
<sequence>MKTTGVVAFILAAAAPFAAALPAPVHNGGPEVSGFKPPFFNYTRPWDQEQPARLPEQGSGEFANKGSDRGSWPAPPPVVPTGIPTTAPVVTPTPTPFPFPGNGTGF</sequence>
<organism evidence="3 4">
    <name type="scientific">Fusarium albosuccineum</name>
    <dbReference type="NCBI Taxonomy" id="1237068"/>
    <lineage>
        <taxon>Eukaryota</taxon>
        <taxon>Fungi</taxon>
        <taxon>Dikarya</taxon>
        <taxon>Ascomycota</taxon>
        <taxon>Pezizomycotina</taxon>
        <taxon>Sordariomycetes</taxon>
        <taxon>Hypocreomycetidae</taxon>
        <taxon>Hypocreales</taxon>
        <taxon>Nectriaceae</taxon>
        <taxon>Fusarium</taxon>
        <taxon>Fusarium decemcellulare species complex</taxon>
    </lineage>
</organism>
<dbReference type="EMBL" id="JAADYS010000264">
    <property type="protein sequence ID" value="KAF4470996.1"/>
    <property type="molecule type" value="Genomic_DNA"/>
</dbReference>
<feature type="chain" id="PRO_5034789088" evidence="2">
    <location>
        <begin position="21"/>
        <end position="106"/>
    </location>
</feature>
<keyword evidence="2" id="KW-0732">Signal</keyword>
<name>A0A8H4LKR3_9HYPO</name>
<protein>
    <submittedName>
        <fullName evidence="3">Uncharacterized protein</fullName>
    </submittedName>
</protein>
<feature type="signal peptide" evidence="2">
    <location>
        <begin position="1"/>
        <end position="20"/>
    </location>
</feature>
<evidence type="ECO:0000313" key="3">
    <source>
        <dbReference type="EMBL" id="KAF4470996.1"/>
    </source>
</evidence>
<dbReference type="OrthoDB" id="5102201at2759"/>
<comment type="caution">
    <text evidence="3">The sequence shown here is derived from an EMBL/GenBank/DDBJ whole genome shotgun (WGS) entry which is preliminary data.</text>
</comment>
<evidence type="ECO:0000256" key="1">
    <source>
        <dbReference type="SAM" id="MobiDB-lite"/>
    </source>
</evidence>
<keyword evidence="4" id="KW-1185">Reference proteome</keyword>
<evidence type="ECO:0000256" key="2">
    <source>
        <dbReference type="SAM" id="SignalP"/>
    </source>
</evidence>